<protein>
    <submittedName>
        <fullName evidence="3">Lytic transglycosylase domain-containing protein</fullName>
    </submittedName>
</protein>
<comment type="caution">
    <text evidence="3">The sequence shown here is derived from an EMBL/GenBank/DDBJ whole genome shotgun (WGS) entry which is preliminary data.</text>
</comment>
<name>A0A3D5QDF3_FLESI</name>
<accession>A0A3D5QDF3</accession>
<dbReference type="SUPFAM" id="SSF53955">
    <property type="entry name" value="Lysozyme-like"/>
    <property type="match status" value="1"/>
</dbReference>
<dbReference type="PANTHER" id="PTHR37423">
    <property type="entry name" value="SOLUBLE LYTIC MUREIN TRANSGLYCOSYLASE-RELATED"/>
    <property type="match status" value="1"/>
</dbReference>
<evidence type="ECO:0000313" key="4">
    <source>
        <dbReference type="Proteomes" id="UP000262325"/>
    </source>
</evidence>
<organism evidence="3 4">
    <name type="scientific">Flexistipes sinusarabici</name>
    <dbReference type="NCBI Taxonomy" id="2352"/>
    <lineage>
        <taxon>Bacteria</taxon>
        <taxon>Pseudomonadati</taxon>
        <taxon>Deferribacterota</taxon>
        <taxon>Deferribacteres</taxon>
        <taxon>Deferribacterales</taxon>
        <taxon>Flexistipitaceae</taxon>
        <taxon>Flexistipes</taxon>
    </lineage>
</organism>
<dbReference type="InterPro" id="IPR008258">
    <property type="entry name" value="Transglycosylase_SLT_dom_1"/>
</dbReference>
<dbReference type="AlphaFoldDB" id="A0A3D5QDF3"/>
<dbReference type="PANTHER" id="PTHR37423:SF2">
    <property type="entry name" value="MEMBRANE-BOUND LYTIC MUREIN TRANSGLYCOSYLASE C"/>
    <property type="match status" value="1"/>
</dbReference>
<comment type="similarity">
    <text evidence="1">Belongs to the transglycosylase Slt family.</text>
</comment>
<reference evidence="3 4" key="1">
    <citation type="journal article" date="2018" name="Nat. Biotechnol.">
        <title>A standardized bacterial taxonomy based on genome phylogeny substantially revises the tree of life.</title>
        <authorList>
            <person name="Parks D.H."/>
            <person name="Chuvochina M."/>
            <person name="Waite D.W."/>
            <person name="Rinke C."/>
            <person name="Skarshewski A."/>
            <person name="Chaumeil P.A."/>
            <person name="Hugenholtz P."/>
        </authorList>
    </citation>
    <scope>NUCLEOTIDE SEQUENCE [LARGE SCALE GENOMIC DNA]</scope>
    <source>
        <strain evidence="3">UBA8672</strain>
    </source>
</reference>
<dbReference type="InterPro" id="IPR023346">
    <property type="entry name" value="Lysozyme-like_dom_sf"/>
</dbReference>
<proteinExistence type="inferred from homology"/>
<evidence type="ECO:0000313" key="3">
    <source>
        <dbReference type="EMBL" id="HCW93758.1"/>
    </source>
</evidence>
<dbReference type="CDD" id="cd00254">
    <property type="entry name" value="LT-like"/>
    <property type="match status" value="1"/>
</dbReference>
<dbReference type="Proteomes" id="UP000262325">
    <property type="component" value="Unassembled WGS sequence"/>
</dbReference>
<dbReference type="EMBL" id="DPPF01000183">
    <property type="protein sequence ID" value="HCW93758.1"/>
    <property type="molecule type" value="Genomic_DNA"/>
</dbReference>
<sequence>MLTKIYKTILYAFLIFILTINACSFLTTFNPKSLINPFHLKTRTISCYLLSKHIIFKSGIFLNKASKKEIISLINTYSNKYNVDPELIKIMVEVESEFNQFAISRTGAMGLMQIMPATFNDMKYTDPFDAEQNIAAGIKYFSIQKRTFKKLELALSAYNAGPSHVHKNQSVPDFTETKSYVSEIISKYSKLKTIGSD</sequence>
<evidence type="ECO:0000259" key="2">
    <source>
        <dbReference type="Pfam" id="PF01464"/>
    </source>
</evidence>
<dbReference type="Pfam" id="PF01464">
    <property type="entry name" value="SLT"/>
    <property type="match status" value="1"/>
</dbReference>
<evidence type="ECO:0000256" key="1">
    <source>
        <dbReference type="ARBA" id="ARBA00007734"/>
    </source>
</evidence>
<gene>
    <name evidence="3" type="ORF">DHM44_08760</name>
</gene>
<feature type="domain" description="Transglycosylase SLT" evidence="2">
    <location>
        <begin position="73"/>
        <end position="178"/>
    </location>
</feature>
<dbReference type="Gene3D" id="1.10.530.10">
    <property type="match status" value="1"/>
</dbReference>